<dbReference type="AlphaFoldDB" id="A0A2J7QD44"/>
<keyword evidence="2" id="KW-1185">Reference proteome</keyword>
<dbReference type="Proteomes" id="UP000235965">
    <property type="component" value="Unassembled WGS sequence"/>
</dbReference>
<dbReference type="InParanoid" id="A0A2J7QD44"/>
<protein>
    <submittedName>
        <fullName evidence="1">Uncharacterized protein</fullName>
    </submittedName>
</protein>
<sequence>KWVQTATTDRDPRLKDKITRYKDLSHSNKTNYTPMEVAKIAYTSTLKPNRTKYEDEENCTKQNEMIPKKRDIQVDLRNDPNWAKNLSVWQRLFAHHTLSSMRQSVAYVCCNAPQDKLDFVLDSIYRHDAEVFPDITDVHLQPETLGHKTWRVLRNTKHIPPPEVPSRGHPIRFGGTGQHPDIYNVKLGIPAPHVAQTNAGYSRREDGALYKV</sequence>
<dbReference type="InterPro" id="IPR022179">
    <property type="entry name" value="CFAP276"/>
</dbReference>
<evidence type="ECO:0000313" key="2">
    <source>
        <dbReference type="Proteomes" id="UP000235965"/>
    </source>
</evidence>
<dbReference type="STRING" id="105785.A0A2J7QD44"/>
<gene>
    <name evidence="1" type="ORF">B7P43_G13960</name>
</gene>
<dbReference type="OrthoDB" id="10013535at2759"/>
<comment type="caution">
    <text evidence="1">The sequence shown here is derived from an EMBL/GenBank/DDBJ whole genome shotgun (WGS) entry which is preliminary data.</text>
</comment>
<accession>A0A2J7QD44</accession>
<organism evidence="1 2">
    <name type="scientific">Cryptotermes secundus</name>
    <dbReference type="NCBI Taxonomy" id="105785"/>
    <lineage>
        <taxon>Eukaryota</taxon>
        <taxon>Metazoa</taxon>
        <taxon>Ecdysozoa</taxon>
        <taxon>Arthropoda</taxon>
        <taxon>Hexapoda</taxon>
        <taxon>Insecta</taxon>
        <taxon>Pterygota</taxon>
        <taxon>Neoptera</taxon>
        <taxon>Polyneoptera</taxon>
        <taxon>Dictyoptera</taxon>
        <taxon>Blattodea</taxon>
        <taxon>Blattoidea</taxon>
        <taxon>Termitoidae</taxon>
        <taxon>Kalotermitidae</taxon>
        <taxon>Cryptotermitinae</taxon>
        <taxon>Cryptotermes</taxon>
    </lineage>
</organism>
<name>A0A2J7QD44_9NEOP</name>
<dbReference type="Pfam" id="PF12494">
    <property type="entry name" value="DUF3695"/>
    <property type="match status" value="1"/>
</dbReference>
<reference evidence="1 2" key="1">
    <citation type="submission" date="2017-12" db="EMBL/GenBank/DDBJ databases">
        <title>Hemimetabolous genomes reveal molecular basis of termite eusociality.</title>
        <authorList>
            <person name="Harrison M.C."/>
            <person name="Jongepier E."/>
            <person name="Robertson H.M."/>
            <person name="Arning N."/>
            <person name="Bitard-Feildel T."/>
            <person name="Chao H."/>
            <person name="Childers C.P."/>
            <person name="Dinh H."/>
            <person name="Doddapaneni H."/>
            <person name="Dugan S."/>
            <person name="Gowin J."/>
            <person name="Greiner C."/>
            <person name="Han Y."/>
            <person name="Hu H."/>
            <person name="Hughes D.S.T."/>
            <person name="Huylmans A.-K."/>
            <person name="Kemena C."/>
            <person name="Kremer L.P.M."/>
            <person name="Lee S.L."/>
            <person name="Lopez-Ezquerra A."/>
            <person name="Mallet L."/>
            <person name="Monroy-Kuhn J.M."/>
            <person name="Moser A."/>
            <person name="Murali S.C."/>
            <person name="Muzny D.M."/>
            <person name="Otani S."/>
            <person name="Piulachs M.-D."/>
            <person name="Poelchau M."/>
            <person name="Qu J."/>
            <person name="Schaub F."/>
            <person name="Wada-Katsumata A."/>
            <person name="Worley K.C."/>
            <person name="Xie Q."/>
            <person name="Ylla G."/>
            <person name="Poulsen M."/>
            <person name="Gibbs R.A."/>
            <person name="Schal C."/>
            <person name="Richards S."/>
            <person name="Belles X."/>
            <person name="Korb J."/>
            <person name="Bornberg-Bauer E."/>
        </authorList>
    </citation>
    <scope>NUCLEOTIDE SEQUENCE [LARGE SCALE GENOMIC DNA]</scope>
    <source>
        <tissue evidence="1">Whole body</tissue>
    </source>
</reference>
<dbReference type="EMBL" id="NEVH01015827">
    <property type="protein sequence ID" value="PNF26508.1"/>
    <property type="molecule type" value="Genomic_DNA"/>
</dbReference>
<dbReference type="FunCoup" id="A0A2J7QD44">
    <property type="interactions" value="2"/>
</dbReference>
<feature type="non-terminal residue" evidence="1">
    <location>
        <position position="1"/>
    </location>
</feature>
<proteinExistence type="predicted"/>
<evidence type="ECO:0000313" key="1">
    <source>
        <dbReference type="EMBL" id="PNF26508.1"/>
    </source>
</evidence>